<dbReference type="CDD" id="cd06261">
    <property type="entry name" value="TM_PBP2"/>
    <property type="match status" value="1"/>
</dbReference>
<evidence type="ECO:0000256" key="4">
    <source>
        <dbReference type="ARBA" id="ARBA00022448"/>
    </source>
</evidence>
<dbReference type="GO" id="GO:0035435">
    <property type="term" value="P:phosphate ion transmembrane transport"/>
    <property type="evidence" value="ECO:0007669"/>
    <property type="project" value="InterPro"/>
</dbReference>
<dbReference type="AlphaFoldDB" id="A0AAE3FIB5"/>
<comment type="subcellular location">
    <subcellularLocation>
        <location evidence="1 9">Cell membrane</location>
        <topology evidence="1 9">Multi-pass membrane protein</topology>
    </subcellularLocation>
</comment>
<evidence type="ECO:0000256" key="7">
    <source>
        <dbReference type="ARBA" id="ARBA00022989"/>
    </source>
</evidence>
<keyword evidence="7 9" id="KW-1133">Transmembrane helix</keyword>
<dbReference type="PROSITE" id="PS50928">
    <property type="entry name" value="ABC_TM1"/>
    <property type="match status" value="1"/>
</dbReference>
<feature type="domain" description="ABC transmembrane type-1" evidence="10">
    <location>
        <begin position="69"/>
        <end position="272"/>
    </location>
</feature>
<evidence type="ECO:0000313" key="12">
    <source>
        <dbReference type="Proteomes" id="UP001139365"/>
    </source>
</evidence>
<dbReference type="InterPro" id="IPR035906">
    <property type="entry name" value="MetI-like_sf"/>
</dbReference>
<comment type="similarity">
    <text evidence="2 9">Belongs to the binding-protein-dependent transport system permease family. CysTW subfamily.</text>
</comment>
<dbReference type="SUPFAM" id="SSF161098">
    <property type="entry name" value="MetI-like"/>
    <property type="match status" value="1"/>
</dbReference>
<keyword evidence="5 9" id="KW-1003">Cell membrane</keyword>
<dbReference type="GO" id="GO:0005886">
    <property type="term" value="C:plasma membrane"/>
    <property type="evidence" value="ECO:0007669"/>
    <property type="project" value="UniProtKB-SubCell"/>
</dbReference>
<feature type="transmembrane region" description="Helical" evidence="9">
    <location>
        <begin position="107"/>
        <end position="131"/>
    </location>
</feature>
<dbReference type="GO" id="GO:0005315">
    <property type="term" value="F:phosphate transmembrane transporter activity"/>
    <property type="evidence" value="ECO:0007669"/>
    <property type="project" value="InterPro"/>
</dbReference>
<evidence type="ECO:0000256" key="1">
    <source>
        <dbReference type="ARBA" id="ARBA00004651"/>
    </source>
</evidence>
<dbReference type="PANTHER" id="PTHR43470:SF3">
    <property type="entry name" value="PHOSPHATE TRANSPORT SYSTEM PERMEASE PROTEIN PSTA-RELATED"/>
    <property type="match status" value="1"/>
</dbReference>
<feature type="transmembrane region" description="Helical" evidence="9">
    <location>
        <begin position="64"/>
        <end position="95"/>
    </location>
</feature>
<dbReference type="Proteomes" id="UP001139365">
    <property type="component" value="Unassembled WGS sequence"/>
</dbReference>
<evidence type="ECO:0000313" key="11">
    <source>
        <dbReference type="EMBL" id="MCI5756537.1"/>
    </source>
</evidence>
<dbReference type="Pfam" id="PF00528">
    <property type="entry name" value="BPD_transp_1"/>
    <property type="match status" value="1"/>
</dbReference>
<dbReference type="InterPro" id="IPR000515">
    <property type="entry name" value="MetI-like"/>
</dbReference>
<keyword evidence="6 9" id="KW-0812">Transmembrane</keyword>
<sequence>MNRGNKEFIKKLDSGFFVFLRILCVAAAGLAVISLAAVTVYVLINGVGKLTPELLFGDYSETPSILPAFVGTLELIAVSCLTAIPIGIGSAIFLSEYTEKKGRLVKIIRIATETLAGIPSIVYGLFGYLVFVVALGWGYSIVGGGITLAVMILPVIVRSVEESLLAVPQSYREGSYALGAGKVRTIFRVVLPSAADGIVTAVILAVGRVVSESAVLILTVGMVVNKLPESLMSPGTSLALDIYFFASHGYPDQAAATSVVLLAVIGLLNLLAAWLGRMLRKSMGERK</sequence>
<evidence type="ECO:0000256" key="2">
    <source>
        <dbReference type="ARBA" id="ARBA00007069"/>
    </source>
</evidence>
<dbReference type="InterPro" id="IPR005672">
    <property type="entry name" value="Phosphate_PstA"/>
</dbReference>
<evidence type="ECO:0000256" key="3">
    <source>
        <dbReference type="ARBA" id="ARBA00016864"/>
    </source>
</evidence>
<dbReference type="EMBL" id="JALEMU010000162">
    <property type="protein sequence ID" value="MCI5756537.1"/>
    <property type="molecule type" value="Genomic_DNA"/>
</dbReference>
<feature type="transmembrane region" description="Helical" evidence="9">
    <location>
        <begin position="198"/>
        <end position="224"/>
    </location>
</feature>
<evidence type="ECO:0000259" key="10">
    <source>
        <dbReference type="PROSITE" id="PS50928"/>
    </source>
</evidence>
<name>A0AAE3FIB5_9BACT</name>
<comment type="caution">
    <text evidence="11">The sequence shown here is derived from an EMBL/GenBank/DDBJ whole genome shotgun (WGS) entry which is preliminary data.</text>
</comment>
<evidence type="ECO:0000256" key="5">
    <source>
        <dbReference type="ARBA" id="ARBA00022475"/>
    </source>
</evidence>
<gene>
    <name evidence="11" type="primary">pstA</name>
    <name evidence="11" type="ORF">MR241_09630</name>
</gene>
<accession>A0AAE3FIB5</accession>
<organism evidence="11 12">
    <name type="scientific">Candidatus Colimorpha enterica</name>
    <dbReference type="NCBI Taxonomy" id="3083063"/>
    <lineage>
        <taxon>Bacteria</taxon>
        <taxon>Pseudomonadati</taxon>
        <taxon>Bacteroidota</taxon>
        <taxon>Bacteroidia</taxon>
        <taxon>Bacteroidales</taxon>
        <taxon>Candidatus Colimorpha</taxon>
    </lineage>
</organism>
<feature type="transmembrane region" description="Helical" evidence="9">
    <location>
        <begin position="137"/>
        <end position="157"/>
    </location>
</feature>
<feature type="transmembrane region" description="Helical" evidence="9">
    <location>
        <begin position="254"/>
        <end position="276"/>
    </location>
</feature>
<dbReference type="PANTHER" id="PTHR43470">
    <property type="entry name" value="PHOSPHATE TRANSPORT SYSTEM PERMEASE PROTEIN PSTA-RELATED"/>
    <property type="match status" value="1"/>
</dbReference>
<evidence type="ECO:0000256" key="9">
    <source>
        <dbReference type="RuleBase" id="RU363043"/>
    </source>
</evidence>
<keyword evidence="4" id="KW-0813">Transport</keyword>
<dbReference type="Gene3D" id="1.10.3720.10">
    <property type="entry name" value="MetI-like"/>
    <property type="match status" value="1"/>
</dbReference>
<proteinExistence type="inferred from homology"/>
<evidence type="ECO:0000256" key="6">
    <source>
        <dbReference type="ARBA" id="ARBA00022692"/>
    </source>
</evidence>
<evidence type="ECO:0000256" key="8">
    <source>
        <dbReference type="ARBA" id="ARBA00023136"/>
    </source>
</evidence>
<dbReference type="NCBIfam" id="TIGR00974">
    <property type="entry name" value="3a0107s02c"/>
    <property type="match status" value="1"/>
</dbReference>
<feature type="transmembrane region" description="Helical" evidence="9">
    <location>
        <begin position="20"/>
        <end position="44"/>
    </location>
</feature>
<protein>
    <recommendedName>
        <fullName evidence="3 9">Phosphate transport system permease protein PstA</fullName>
    </recommendedName>
</protein>
<reference evidence="11 12" key="1">
    <citation type="submission" date="2022-03" db="EMBL/GenBank/DDBJ databases">
        <title>Metagenome-assembled genomes from swine fecal metagenomes.</title>
        <authorList>
            <person name="Holman D.B."/>
            <person name="Kommadath A."/>
        </authorList>
    </citation>
    <scope>NUCLEOTIDE SEQUENCE [LARGE SCALE GENOMIC DNA]</scope>
    <source>
        <strain evidence="11">SUG147</strain>
    </source>
</reference>
<keyword evidence="8 9" id="KW-0472">Membrane</keyword>